<proteinExistence type="predicted"/>
<keyword evidence="4" id="KW-1185">Reference proteome</keyword>
<protein>
    <submittedName>
        <fullName evidence="3">Flavin reductase family protein</fullName>
        <ecNumber evidence="3">1.-.-.-</ecNumber>
    </submittedName>
</protein>
<accession>A0AAU0MZ32</accession>
<sequence>MSIEAELLRPISTEILTQKHTVEPLQLRQVFGQFATGVTIITTSNEAGEPVGMTASSFNTVSLDPALILWCIGKNTGCFDAFNRCEHFAIHVLNEEQESLSSLFARRGVDRFAGLDYEINEQGVPLLNEFCARLQCSVAARYEGGDHLIMVGRVEAMHTQDHEPLLFHRGHYARIA</sequence>
<dbReference type="InterPro" id="IPR002563">
    <property type="entry name" value="Flavin_Rdtase-like_dom"/>
</dbReference>
<evidence type="ECO:0000256" key="1">
    <source>
        <dbReference type="ARBA" id="ARBA00023002"/>
    </source>
</evidence>
<gene>
    <name evidence="3" type="ORF">R5R33_01820</name>
</gene>
<dbReference type="KEGG" id="mpaf:R5R33_01820"/>
<dbReference type="PANTHER" id="PTHR30466:SF1">
    <property type="entry name" value="FMN REDUCTASE (NADH) RUTF"/>
    <property type="match status" value="1"/>
</dbReference>
<organism evidence="3 4">
    <name type="scientific">Microbulbifer pacificus</name>
    <dbReference type="NCBI Taxonomy" id="407164"/>
    <lineage>
        <taxon>Bacteria</taxon>
        <taxon>Pseudomonadati</taxon>
        <taxon>Pseudomonadota</taxon>
        <taxon>Gammaproteobacteria</taxon>
        <taxon>Cellvibrionales</taxon>
        <taxon>Microbulbiferaceae</taxon>
        <taxon>Microbulbifer</taxon>
    </lineage>
</organism>
<evidence type="ECO:0000313" key="3">
    <source>
        <dbReference type="EMBL" id="WOX05915.1"/>
    </source>
</evidence>
<dbReference type="Proteomes" id="UP001302477">
    <property type="component" value="Chromosome"/>
</dbReference>
<dbReference type="PANTHER" id="PTHR30466">
    <property type="entry name" value="FLAVIN REDUCTASE"/>
    <property type="match status" value="1"/>
</dbReference>
<dbReference type="GO" id="GO:0042602">
    <property type="term" value="F:riboflavin reductase (NADPH) activity"/>
    <property type="evidence" value="ECO:0007669"/>
    <property type="project" value="TreeGrafter"/>
</dbReference>
<name>A0AAU0MZ32_9GAMM</name>
<reference evidence="3 4" key="1">
    <citation type="submission" date="2023-10" db="EMBL/GenBank/DDBJ databases">
        <title>Description of Microbulbifer bruguierae sp. nov., isolated from the sediments of mangrove plant Bruguiera sexangula and comparative genomic analyses of the genus Microbulbifer.</title>
        <authorList>
            <person name="Long M."/>
        </authorList>
    </citation>
    <scope>NUCLEOTIDE SEQUENCE [LARGE SCALE GENOMIC DNA]</scope>
    <source>
        <strain evidence="3 4">SPO729</strain>
    </source>
</reference>
<dbReference type="InterPro" id="IPR050268">
    <property type="entry name" value="NADH-dep_flavin_reductase"/>
</dbReference>
<dbReference type="InterPro" id="IPR012349">
    <property type="entry name" value="Split_barrel_FMN-bd"/>
</dbReference>
<dbReference type="EC" id="1.-.-.-" evidence="3"/>
<evidence type="ECO:0000313" key="4">
    <source>
        <dbReference type="Proteomes" id="UP001302477"/>
    </source>
</evidence>
<feature type="domain" description="Flavin reductase like" evidence="2">
    <location>
        <begin position="31"/>
        <end position="174"/>
    </location>
</feature>
<dbReference type="SUPFAM" id="SSF50475">
    <property type="entry name" value="FMN-binding split barrel"/>
    <property type="match status" value="1"/>
</dbReference>
<dbReference type="SMART" id="SM00903">
    <property type="entry name" value="Flavin_Reduct"/>
    <property type="match status" value="1"/>
</dbReference>
<evidence type="ECO:0000259" key="2">
    <source>
        <dbReference type="SMART" id="SM00903"/>
    </source>
</evidence>
<dbReference type="EMBL" id="CP137555">
    <property type="protein sequence ID" value="WOX05915.1"/>
    <property type="molecule type" value="Genomic_DNA"/>
</dbReference>
<keyword evidence="1 3" id="KW-0560">Oxidoreductase</keyword>
<dbReference type="RefSeq" id="WP_318954378.1">
    <property type="nucleotide sequence ID" value="NZ_CP137555.1"/>
</dbReference>
<dbReference type="AlphaFoldDB" id="A0AAU0MZ32"/>
<dbReference type="GO" id="GO:0010181">
    <property type="term" value="F:FMN binding"/>
    <property type="evidence" value="ECO:0007669"/>
    <property type="project" value="InterPro"/>
</dbReference>
<dbReference type="Gene3D" id="2.30.110.10">
    <property type="entry name" value="Electron Transport, Fmn-binding Protein, Chain A"/>
    <property type="match status" value="1"/>
</dbReference>
<dbReference type="Pfam" id="PF01613">
    <property type="entry name" value="Flavin_Reduct"/>
    <property type="match status" value="1"/>
</dbReference>